<feature type="transmembrane region" description="Helical" evidence="5">
    <location>
        <begin position="344"/>
        <end position="364"/>
    </location>
</feature>
<protein>
    <submittedName>
        <fullName evidence="6">Flippase</fullName>
    </submittedName>
</protein>
<dbReference type="PANTHER" id="PTHR43424">
    <property type="entry name" value="LOCUS PUTATIVE PROTEIN 1-RELATED"/>
    <property type="match status" value="1"/>
</dbReference>
<dbReference type="InterPro" id="IPR052556">
    <property type="entry name" value="PolySynth_Transporter"/>
</dbReference>
<dbReference type="AlphaFoldDB" id="A0AAX3BER2"/>
<evidence type="ECO:0000313" key="7">
    <source>
        <dbReference type="Proteomes" id="UP001056539"/>
    </source>
</evidence>
<dbReference type="EMBL" id="CP073355">
    <property type="protein sequence ID" value="URA10843.1"/>
    <property type="molecule type" value="Genomic_DNA"/>
</dbReference>
<evidence type="ECO:0000256" key="5">
    <source>
        <dbReference type="SAM" id="Phobius"/>
    </source>
</evidence>
<keyword evidence="4 5" id="KW-0472">Membrane</keyword>
<evidence type="ECO:0000313" key="6">
    <source>
        <dbReference type="EMBL" id="URA10843.1"/>
    </source>
</evidence>
<dbReference type="Pfam" id="PF01943">
    <property type="entry name" value="Polysacc_synt"/>
    <property type="match status" value="1"/>
</dbReference>
<keyword evidence="7" id="KW-1185">Reference proteome</keyword>
<feature type="transmembrane region" description="Helical" evidence="5">
    <location>
        <begin position="188"/>
        <end position="208"/>
    </location>
</feature>
<evidence type="ECO:0000256" key="4">
    <source>
        <dbReference type="ARBA" id="ARBA00023136"/>
    </source>
</evidence>
<sequence length="452" mass="51390">MQRILVSLPVIGRFLASRPMLLRIVENIGWLSIDKFVRLVLAFFVNVWMVRYLGPTGYGSINYAVAFVSFFSIFVNLGMEGILVRELVKEPEKRESILGTAFVMRLMGSGVGILLALLVSFVVNRDDTQSTWFIFLLSIGFIFQSFLVIDFYFQSQINSKYVVFAQNIAVFVASGLRILLLLMKAPVVWFVGVIVLEGIVGAIFLVFFYLKNGLHVKHWRFEGERAVLLLKSCFPLMLSSIAVMIYLRIDQVMIRKMLGVAEVGLYSAAVNLSEVFYLLIPVIMNSVFPVFIQAKKESEESYYNKLQLSYAFMLGLGLGIAFLVIVFSRYFVPLLYGKEYMESISILNIQILAVSIVFWGATSSKWTIIENMQNLVFSRTLISALANVVLNFFLIPVWGGKGAAFATVCAQFISAIGVNLFDKRTRRITLIMLKSFFLLFNWKKLWLLWRQG</sequence>
<feature type="transmembrane region" description="Helical" evidence="5">
    <location>
        <begin position="36"/>
        <end position="54"/>
    </location>
</feature>
<accession>A0AAX3BER2</accession>
<feature type="transmembrane region" description="Helical" evidence="5">
    <location>
        <begin position="376"/>
        <end position="397"/>
    </location>
</feature>
<evidence type="ECO:0000256" key="3">
    <source>
        <dbReference type="ARBA" id="ARBA00022989"/>
    </source>
</evidence>
<organism evidence="6 7">
    <name type="scientific">Thermospira aquatica</name>
    <dbReference type="NCBI Taxonomy" id="2828656"/>
    <lineage>
        <taxon>Bacteria</taxon>
        <taxon>Pseudomonadati</taxon>
        <taxon>Spirochaetota</taxon>
        <taxon>Spirochaetia</taxon>
        <taxon>Brevinematales</taxon>
        <taxon>Thermospiraceae</taxon>
        <taxon>Thermospira</taxon>
    </lineage>
</organism>
<dbReference type="KEGG" id="taqu:KDW03_03290"/>
<dbReference type="InterPro" id="IPR002797">
    <property type="entry name" value="Polysacc_synth"/>
</dbReference>
<keyword evidence="3 5" id="KW-1133">Transmembrane helix</keyword>
<feature type="transmembrane region" description="Helical" evidence="5">
    <location>
        <begin position="96"/>
        <end position="123"/>
    </location>
</feature>
<keyword evidence="2 5" id="KW-0812">Transmembrane</keyword>
<feature type="transmembrane region" description="Helical" evidence="5">
    <location>
        <begin position="60"/>
        <end position="84"/>
    </location>
</feature>
<feature type="transmembrane region" description="Helical" evidence="5">
    <location>
        <begin position="228"/>
        <end position="249"/>
    </location>
</feature>
<dbReference type="Proteomes" id="UP001056539">
    <property type="component" value="Chromosome"/>
</dbReference>
<dbReference type="GO" id="GO:0016020">
    <property type="term" value="C:membrane"/>
    <property type="evidence" value="ECO:0007669"/>
    <property type="project" value="UniProtKB-SubCell"/>
</dbReference>
<dbReference type="RefSeq" id="WP_271435970.1">
    <property type="nucleotide sequence ID" value="NZ_CP073355.1"/>
</dbReference>
<feature type="transmembrane region" description="Helical" evidence="5">
    <location>
        <begin position="306"/>
        <end position="332"/>
    </location>
</feature>
<name>A0AAX3BER2_9SPIR</name>
<dbReference type="CDD" id="cd13128">
    <property type="entry name" value="MATE_Wzx_like"/>
    <property type="match status" value="1"/>
</dbReference>
<reference evidence="6" key="1">
    <citation type="submission" date="2021-04" db="EMBL/GenBank/DDBJ databases">
        <authorList>
            <person name="Postec A."/>
        </authorList>
    </citation>
    <scope>NUCLEOTIDE SEQUENCE</scope>
    <source>
        <strain evidence="6">F1F22</strain>
    </source>
</reference>
<feature type="transmembrane region" description="Helical" evidence="5">
    <location>
        <begin position="161"/>
        <end position="182"/>
    </location>
</feature>
<feature type="transmembrane region" description="Helical" evidence="5">
    <location>
        <begin position="129"/>
        <end position="149"/>
    </location>
</feature>
<feature type="transmembrane region" description="Helical" evidence="5">
    <location>
        <begin position="403"/>
        <end position="421"/>
    </location>
</feature>
<gene>
    <name evidence="6" type="ORF">KDW03_03290</name>
</gene>
<comment type="subcellular location">
    <subcellularLocation>
        <location evidence="1">Membrane</location>
        <topology evidence="1">Multi-pass membrane protein</topology>
    </subcellularLocation>
</comment>
<dbReference type="PANTHER" id="PTHR43424:SF1">
    <property type="entry name" value="LOCUS PUTATIVE PROTEIN 1-RELATED"/>
    <property type="match status" value="1"/>
</dbReference>
<reference evidence="6" key="2">
    <citation type="submission" date="2022-06" db="EMBL/GenBank/DDBJ databases">
        <title>Thermospira aquatica gen. nov., sp. nov.</title>
        <authorList>
            <person name="Ben Ali Gam Z."/>
            <person name="Labat M."/>
        </authorList>
    </citation>
    <scope>NUCLEOTIDE SEQUENCE</scope>
    <source>
        <strain evidence="6">F1F22</strain>
    </source>
</reference>
<evidence type="ECO:0000256" key="1">
    <source>
        <dbReference type="ARBA" id="ARBA00004141"/>
    </source>
</evidence>
<evidence type="ECO:0000256" key="2">
    <source>
        <dbReference type="ARBA" id="ARBA00022692"/>
    </source>
</evidence>
<proteinExistence type="predicted"/>